<proteinExistence type="predicted"/>
<evidence type="ECO:0000313" key="3">
    <source>
        <dbReference type="EMBL" id="RKF58891.1"/>
    </source>
</evidence>
<dbReference type="InterPro" id="IPR007527">
    <property type="entry name" value="Znf_SWIM"/>
</dbReference>
<evidence type="ECO:0000256" key="1">
    <source>
        <dbReference type="PROSITE-ProRule" id="PRU00325"/>
    </source>
</evidence>
<dbReference type="EMBL" id="MCFK01006469">
    <property type="protein sequence ID" value="RKF58891.1"/>
    <property type="molecule type" value="Genomic_DNA"/>
</dbReference>
<dbReference type="GO" id="GO:0008270">
    <property type="term" value="F:zinc ion binding"/>
    <property type="evidence" value="ECO:0007669"/>
    <property type="project" value="UniProtKB-KW"/>
</dbReference>
<accession>A0A420HNA5</accession>
<keyword evidence="1" id="KW-0479">Metal-binding</keyword>
<comment type="caution">
    <text evidence="3">The sequence shown here is derived from an EMBL/GenBank/DDBJ whole genome shotgun (WGS) entry which is preliminary data.</text>
</comment>
<sequence length="135" mass="15513">MTNGEREFVNFSIITLTEEISVNSFSDYNKNYNISLDNGERLSKCSCKFMPTSFIVCNHMHMASRVLSLAIRRYTRANSGSSSRQLISHPEQEPDFLQQPAQGRDFIDQILSHLEPLLDQYSELDDLAEMTFIEP</sequence>
<gene>
    <name evidence="3" type="ORF">OnM2_064070</name>
</gene>
<evidence type="ECO:0000259" key="2">
    <source>
        <dbReference type="PROSITE" id="PS50966"/>
    </source>
</evidence>
<name>A0A420HNA5_9PEZI</name>
<organism evidence="3 4">
    <name type="scientific">Erysiphe neolycopersici</name>
    <dbReference type="NCBI Taxonomy" id="212602"/>
    <lineage>
        <taxon>Eukaryota</taxon>
        <taxon>Fungi</taxon>
        <taxon>Dikarya</taxon>
        <taxon>Ascomycota</taxon>
        <taxon>Pezizomycotina</taxon>
        <taxon>Leotiomycetes</taxon>
        <taxon>Erysiphales</taxon>
        <taxon>Erysiphaceae</taxon>
        <taxon>Erysiphe</taxon>
    </lineage>
</organism>
<keyword evidence="4" id="KW-1185">Reference proteome</keyword>
<keyword evidence="1" id="KW-0863">Zinc-finger</keyword>
<keyword evidence="1" id="KW-0862">Zinc</keyword>
<feature type="domain" description="SWIM-type" evidence="2">
    <location>
        <begin position="32"/>
        <end position="68"/>
    </location>
</feature>
<reference evidence="3 4" key="1">
    <citation type="journal article" date="2018" name="BMC Genomics">
        <title>Comparative genome analyses reveal sequence features reflecting distinct modes of host-adaptation between dicot and monocot powdery mildew.</title>
        <authorList>
            <person name="Wu Y."/>
            <person name="Ma X."/>
            <person name="Pan Z."/>
            <person name="Kale S.D."/>
            <person name="Song Y."/>
            <person name="King H."/>
            <person name="Zhang Q."/>
            <person name="Presley C."/>
            <person name="Deng X."/>
            <person name="Wei C.I."/>
            <person name="Xiao S."/>
        </authorList>
    </citation>
    <scope>NUCLEOTIDE SEQUENCE [LARGE SCALE GENOMIC DNA]</scope>
    <source>
        <strain evidence="3">UMSG2</strain>
    </source>
</reference>
<dbReference type="AlphaFoldDB" id="A0A420HNA5"/>
<protein>
    <recommendedName>
        <fullName evidence="2">SWIM-type domain-containing protein</fullName>
    </recommendedName>
</protein>
<evidence type="ECO:0000313" key="4">
    <source>
        <dbReference type="Proteomes" id="UP000286134"/>
    </source>
</evidence>
<dbReference type="PROSITE" id="PS50966">
    <property type="entry name" value="ZF_SWIM"/>
    <property type="match status" value="1"/>
</dbReference>
<dbReference type="Proteomes" id="UP000286134">
    <property type="component" value="Unassembled WGS sequence"/>
</dbReference>